<dbReference type="InterPro" id="IPR023772">
    <property type="entry name" value="DNA-bd_HTH_TetR-type_CS"/>
</dbReference>
<dbReference type="KEGG" id="pgm:PGRAT_03950"/>
<name>A0A089M167_9BACL</name>
<dbReference type="InterPro" id="IPR050624">
    <property type="entry name" value="HTH-type_Tx_Regulator"/>
</dbReference>
<feature type="DNA-binding region" description="H-T-H motif" evidence="2">
    <location>
        <begin position="25"/>
        <end position="44"/>
    </location>
</feature>
<dbReference type="HOGENOM" id="CLU_063824_1_1_9"/>
<organism evidence="4 5">
    <name type="scientific">Paenibacillus graminis</name>
    <dbReference type="NCBI Taxonomy" id="189425"/>
    <lineage>
        <taxon>Bacteria</taxon>
        <taxon>Bacillati</taxon>
        <taxon>Bacillota</taxon>
        <taxon>Bacilli</taxon>
        <taxon>Bacillales</taxon>
        <taxon>Paenibacillaceae</taxon>
        <taxon>Paenibacillus</taxon>
    </lineage>
</organism>
<dbReference type="PROSITE" id="PS01081">
    <property type="entry name" value="HTH_TETR_1"/>
    <property type="match status" value="1"/>
</dbReference>
<dbReference type="Proteomes" id="UP000029500">
    <property type="component" value="Chromosome"/>
</dbReference>
<dbReference type="RefSeq" id="WP_025707265.1">
    <property type="nucleotide sequence ID" value="NZ_CP009287.1"/>
</dbReference>
<dbReference type="OrthoDB" id="9812993at2"/>
<gene>
    <name evidence="4" type="ORF">PGRAT_03950</name>
</gene>
<dbReference type="SUPFAM" id="SSF46689">
    <property type="entry name" value="Homeodomain-like"/>
    <property type="match status" value="1"/>
</dbReference>
<dbReference type="eggNOG" id="COG1309">
    <property type="taxonomic scope" value="Bacteria"/>
</dbReference>
<dbReference type="STRING" id="189425.PGRAT_03950"/>
<accession>A0A089M167</accession>
<dbReference type="PROSITE" id="PS50977">
    <property type="entry name" value="HTH_TETR_2"/>
    <property type="match status" value="1"/>
</dbReference>
<protein>
    <recommendedName>
        <fullName evidence="3">HTH tetR-type domain-containing protein</fullName>
    </recommendedName>
</protein>
<dbReference type="GO" id="GO:0003677">
    <property type="term" value="F:DNA binding"/>
    <property type="evidence" value="ECO:0007669"/>
    <property type="project" value="UniProtKB-UniRule"/>
</dbReference>
<proteinExistence type="predicted"/>
<dbReference type="EMBL" id="CP009287">
    <property type="protein sequence ID" value="AIQ66892.1"/>
    <property type="molecule type" value="Genomic_DNA"/>
</dbReference>
<feature type="domain" description="HTH tetR-type" evidence="3">
    <location>
        <begin position="2"/>
        <end position="62"/>
    </location>
</feature>
<evidence type="ECO:0000256" key="1">
    <source>
        <dbReference type="ARBA" id="ARBA00023125"/>
    </source>
</evidence>
<evidence type="ECO:0000259" key="3">
    <source>
        <dbReference type="PROSITE" id="PS50977"/>
    </source>
</evidence>
<dbReference type="InterPro" id="IPR001647">
    <property type="entry name" value="HTH_TetR"/>
</dbReference>
<dbReference type="Pfam" id="PF00440">
    <property type="entry name" value="TetR_N"/>
    <property type="match status" value="1"/>
</dbReference>
<evidence type="ECO:0000256" key="2">
    <source>
        <dbReference type="PROSITE-ProRule" id="PRU00335"/>
    </source>
</evidence>
<dbReference type="InterPro" id="IPR009057">
    <property type="entry name" value="Homeodomain-like_sf"/>
</dbReference>
<dbReference type="Gene3D" id="1.10.357.10">
    <property type="entry name" value="Tetracycline Repressor, domain 2"/>
    <property type="match status" value="1"/>
</dbReference>
<evidence type="ECO:0000313" key="4">
    <source>
        <dbReference type="EMBL" id="AIQ66892.1"/>
    </source>
</evidence>
<dbReference type="AlphaFoldDB" id="A0A089M167"/>
<keyword evidence="1 2" id="KW-0238">DNA-binding</keyword>
<sequence>MSVTREEVLKSAMKLFKEHGFLSTTIQDIADDCGIAKGSVYKYFPSKEDLFSEVFDQCHNAYFDQVDQLKRFPELSPEEQFLQQIILRFRYFMEYKHILVEFTELPIQQDPKFQPLRHKVRGRLIRWHKECLIQVYGEEIYPFLWDLVSIYRAILKEYLFWSVYEEKSLSLEETARFILDKLNVLVKHMMASNLKPLLKQASFERYLSWGLEDRQGEREQFLTELFREMDAALNVIPSGAKHRSELKEVYRFIQNETRKAEPNFPLLQASLYFLEREKELKSQVIQLRNIIYSGRGT</sequence>
<keyword evidence="5" id="KW-1185">Reference proteome</keyword>
<dbReference type="PANTHER" id="PTHR43479:SF22">
    <property type="entry name" value="TRANSCRIPTIONAL REGULATOR, TETR FAMILY"/>
    <property type="match status" value="1"/>
</dbReference>
<dbReference type="PANTHER" id="PTHR43479">
    <property type="entry name" value="ACREF/ENVCD OPERON REPRESSOR-RELATED"/>
    <property type="match status" value="1"/>
</dbReference>
<reference evidence="4 5" key="1">
    <citation type="submission" date="2014-08" db="EMBL/GenBank/DDBJ databases">
        <title>Comparative genomics of the Paenibacillus odorifer group.</title>
        <authorList>
            <person name="den Bakker H.C."/>
            <person name="Tsai Y.-C."/>
            <person name="Martin N."/>
            <person name="Korlach J."/>
            <person name="Wiedmann M."/>
        </authorList>
    </citation>
    <scope>NUCLEOTIDE SEQUENCE [LARGE SCALE GENOMIC DNA]</scope>
    <source>
        <strain evidence="4 5">DSM 15220</strain>
    </source>
</reference>
<dbReference type="PRINTS" id="PR00455">
    <property type="entry name" value="HTHTETR"/>
</dbReference>
<evidence type="ECO:0000313" key="5">
    <source>
        <dbReference type="Proteomes" id="UP000029500"/>
    </source>
</evidence>